<feature type="compositionally biased region" description="Basic and acidic residues" evidence="1">
    <location>
        <begin position="593"/>
        <end position="605"/>
    </location>
</feature>
<feature type="compositionally biased region" description="Basic and acidic residues" evidence="1">
    <location>
        <begin position="245"/>
        <end position="254"/>
    </location>
</feature>
<feature type="region of interest" description="Disordered" evidence="1">
    <location>
        <begin position="572"/>
        <end position="605"/>
    </location>
</feature>
<evidence type="ECO:0000256" key="1">
    <source>
        <dbReference type="SAM" id="MobiDB-lite"/>
    </source>
</evidence>
<sequence>MLLTASRASPQARLLQSSSSISSSTLLSSRCALQTRELCFGAWHHGRRRHRTRYQYLESLNRNLSWDKDTNKTIKKAMDAFAQASQMGHGKRYVNPDEVKSWSDEISGVRPGKNIEDVERSAIDHLIRGDKPLSYDYDMWKSSLQNIRSYLGSHRGDQNVTWRNTTTAVNDATFIDPITNRRRAKNAPAQSSQTPLYSDLDGYKPTDFSEPPHPVSSDQSYDDLSSYGPEKDAKTPEQVQTNKYSDLDKYKPADDSSVGTQQKNVSYEDLDKYDGVRWNEPDGIRKATPEETSKEYEDLSKYSSPTIDDPYTTRTLTPEEQSKLYDDLDQYKAVEWNEPDGLQKQTKEEMSKNYDDLHKYEAVHWNEPDGLRKPTPEELSKNYKDLTGYGPVAWSEPDGLRRLTPEEESKKYDDLDSYDAPFVAPNSTLRAHEVAQMDATPRGKPIPAKVDAPVENLANKYEDLDQYGPVRWNEPDGLRKLTPEELSKNYDDLHMYGAVRWNEPDGQPDLTPEERSKQYRDVPLYAPRDLSEPEVNAQRLHPEEASKKYKDLPAYHHYENADATAAARIHPEEASKQYEDLGKYSQYQNAGPEQERIHPEQASKNYTDLHKYPTAGFEEAIATKHVHPEGLAKQYEDLDNYQPSSFDAIEPSSSAQPDQNTKAYKDLNEYSAVRHNEPDGKPASKQDPVARGLGEYDSKAGPQDTRNGPSVTYPLSHRNEGTDPDSIETNADSLTAEGIRAATLRRAYELSQEHQLEQSEDQVASLDSEPTTRLTGNYVRDFPEEFATSWSTENSSTNSALFPKDRVQASEAAGEQDGAEMSSMDESFPTEQGRLQPSLDRLAAQDSYSHEPQGLETSFAEECGVDTLPKMEKHYTSKNAIADAPASYKILAYDSTLQTMSIAEATTSMEESDSSSALADVLLRLSNPSKFLPYFETLQTQGYEVVSGSGDVLIFRKVRAASASSEGTTSGFANVGTPRVNPIDMMGRSAVSNFASPTGFVNYETLSESMDKEKLSPSYRPVVDANEEETVKTRAPAGHRKKRRLGRKLVLGTAGVAGSAYAVSMLGEHVSTREPRRDEPRSRRA</sequence>
<feature type="compositionally biased region" description="Basic and acidic residues" evidence="1">
    <location>
        <begin position="367"/>
        <end position="384"/>
    </location>
</feature>
<dbReference type="OrthoDB" id="3946750at2759"/>
<feature type="region of interest" description="Disordered" evidence="1">
    <location>
        <begin position="1066"/>
        <end position="1085"/>
    </location>
</feature>
<feature type="compositionally biased region" description="Polar residues" evidence="1">
    <location>
        <begin position="301"/>
        <end position="319"/>
    </location>
</feature>
<feature type="compositionally biased region" description="Basic and acidic residues" evidence="1">
    <location>
        <begin position="663"/>
        <end position="684"/>
    </location>
</feature>
<evidence type="ECO:0000313" key="2">
    <source>
        <dbReference type="EMBL" id="KAH6894592.1"/>
    </source>
</evidence>
<proteinExistence type="predicted"/>
<organism evidence="2 3">
    <name type="scientific">Thelonectria olida</name>
    <dbReference type="NCBI Taxonomy" id="1576542"/>
    <lineage>
        <taxon>Eukaryota</taxon>
        <taxon>Fungi</taxon>
        <taxon>Dikarya</taxon>
        <taxon>Ascomycota</taxon>
        <taxon>Pezizomycotina</taxon>
        <taxon>Sordariomycetes</taxon>
        <taxon>Hypocreomycetidae</taxon>
        <taxon>Hypocreales</taxon>
        <taxon>Nectriaceae</taxon>
        <taxon>Thelonectria</taxon>
    </lineage>
</organism>
<feature type="region of interest" description="Disordered" evidence="1">
    <location>
        <begin position="367"/>
        <end position="418"/>
    </location>
</feature>
<feature type="compositionally biased region" description="Basic and acidic residues" evidence="1">
    <location>
        <begin position="1070"/>
        <end position="1085"/>
    </location>
</feature>
<feature type="compositionally biased region" description="Basic and acidic residues" evidence="1">
    <location>
        <begin position="572"/>
        <end position="582"/>
    </location>
</feature>
<feature type="region of interest" description="Disordered" evidence="1">
    <location>
        <begin position="179"/>
        <end position="324"/>
    </location>
</feature>
<protein>
    <submittedName>
        <fullName evidence="2">Uncharacterized protein</fullName>
    </submittedName>
</protein>
<feature type="compositionally biased region" description="Basic and acidic residues" evidence="1">
    <location>
        <begin position="540"/>
        <end position="553"/>
    </location>
</feature>
<feature type="compositionally biased region" description="Low complexity" evidence="1">
    <location>
        <begin position="788"/>
        <end position="799"/>
    </location>
</feature>
<dbReference type="AlphaFoldDB" id="A0A9P8W9C0"/>
<evidence type="ECO:0000313" key="3">
    <source>
        <dbReference type="Proteomes" id="UP000777438"/>
    </source>
</evidence>
<feature type="region of interest" description="Disordered" evidence="1">
    <location>
        <begin position="631"/>
        <end position="734"/>
    </location>
</feature>
<accession>A0A9P8W9C0</accession>
<keyword evidence="3" id="KW-1185">Reference proteome</keyword>
<gene>
    <name evidence="2" type="ORF">B0T10DRAFT_480818</name>
</gene>
<reference evidence="2 3" key="1">
    <citation type="journal article" date="2021" name="Nat. Commun.">
        <title>Genetic determinants of endophytism in the Arabidopsis root mycobiome.</title>
        <authorList>
            <person name="Mesny F."/>
            <person name="Miyauchi S."/>
            <person name="Thiergart T."/>
            <person name="Pickel B."/>
            <person name="Atanasova L."/>
            <person name="Karlsson M."/>
            <person name="Huettel B."/>
            <person name="Barry K.W."/>
            <person name="Haridas S."/>
            <person name="Chen C."/>
            <person name="Bauer D."/>
            <person name="Andreopoulos W."/>
            <person name="Pangilinan J."/>
            <person name="LaButti K."/>
            <person name="Riley R."/>
            <person name="Lipzen A."/>
            <person name="Clum A."/>
            <person name="Drula E."/>
            <person name="Henrissat B."/>
            <person name="Kohler A."/>
            <person name="Grigoriev I.V."/>
            <person name="Martin F.M."/>
            <person name="Hacquard S."/>
        </authorList>
    </citation>
    <scope>NUCLEOTIDE SEQUENCE [LARGE SCALE GENOMIC DNA]</scope>
    <source>
        <strain evidence="2 3">MPI-CAGE-CH-0241</strain>
    </source>
</reference>
<dbReference type="Proteomes" id="UP000777438">
    <property type="component" value="Unassembled WGS sequence"/>
</dbReference>
<feature type="region of interest" description="Disordered" evidence="1">
    <location>
        <begin position="750"/>
        <end position="833"/>
    </location>
</feature>
<feature type="compositionally biased region" description="Basic and acidic residues" evidence="1">
    <location>
        <begin position="398"/>
        <end position="414"/>
    </location>
</feature>
<comment type="caution">
    <text evidence="2">The sequence shown here is derived from an EMBL/GenBank/DDBJ whole genome shotgun (WGS) entry which is preliminary data.</text>
</comment>
<feature type="compositionally biased region" description="Polar residues" evidence="1">
    <location>
        <begin position="641"/>
        <end position="662"/>
    </location>
</feature>
<name>A0A9P8W9C0_9HYPO</name>
<dbReference type="EMBL" id="JAGPYM010000005">
    <property type="protein sequence ID" value="KAH6894592.1"/>
    <property type="molecule type" value="Genomic_DNA"/>
</dbReference>
<feature type="region of interest" description="Disordered" evidence="1">
    <location>
        <begin position="1012"/>
        <end position="1042"/>
    </location>
</feature>
<feature type="compositionally biased region" description="Basic and acidic residues" evidence="1">
    <location>
        <begin position="269"/>
        <end position="300"/>
    </location>
</feature>
<feature type="compositionally biased region" description="Low complexity" evidence="1">
    <location>
        <begin position="216"/>
        <end position="227"/>
    </location>
</feature>
<feature type="region of interest" description="Disordered" evidence="1">
    <location>
        <begin position="500"/>
        <end position="553"/>
    </location>
</feature>